<dbReference type="PANTHER" id="PTHR30534:SF0">
    <property type="entry name" value="FLAGELLAR MOTOR SWITCH PROTEIN FLIG"/>
    <property type="match status" value="1"/>
</dbReference>
<dbReference type="InterPro" id="IPR023087">
    <property type="entry name" value="Flg_Motor_Flig_C"/>
</dbReference>
<dbReference type="PRINTS" id="PR00954">
    <property type="entry name" value="FLGMOTORFLIG"/>
</dbReference>
<dbReference type="InterPro" id="IPR011002">
    <property type="entry name" value="FliG_a-hlx"/>
</dbReference>
<dbReference type="Gene3D" id="1.10.220.30">
    <property type="match status" value="3"/>
</dbReference>
<proteinExistence type="inferred from homology"/>
<dbReference type="GO" id="GO:0006935">
    <property type="term" value="P:chemotaxis"/>
    <property type="evidence" value="ECO:0007669"/>
    <property type="project" value="UniProtKB-KW"/>
</dbReference>
<dbReference type="GO" id="GO:0003774">
    <property type="term" value="F:cytoskeletal motor activity"/>
    <property type="evidence" value="ECO:0007669"/>
    <property type="project" value="InterPro"/>
</dbReference>
<keyword evidence="9" id="KW-0975">Bacterial flagellum</keyword>
<evidence type="ECO:0000256" key="6">
    <source>
        <dbReference type="ARBA" id="ARBA00022500"/>
    </source>
</evidence>
<protein>
    <recommendedName>
        <fullName evidence="4">Flagellar motor switch protein FliG</fullName>
    </recommendedName>
</protein>
<dbReference type="InterPro" id="IPR028263">
    <property type="entry name" value="FliG_N"/>
</dbReference>
<keyword evidence="14" id="KW-0969">Cilium</keyword>
<sequence length="347" mass="37954">MAAAQGGVAPIKQRGVATLGGTEKVAALLLAMGRQAAASVLSQFEPQEIRIVTKAAAELRPITAQELEGIVEEFAQQFSMGANILGTLGGLEAVLGDVLPADQVSAIMTDLLGNSSRSVWDRVSSVSENSLATYLSKEHPQTAALILSKVKPSCAAKVMSQLPSSLRNELMRRVLSLKPIADDAMKVLEKTLHEDLTLNFARNLGADTYARVADIINKMERGHIEDMLKSLSEKRPKSAEVLKELLFTFDDVINLTPKARTMIFDQVPTDRIVVALKGTDKHFRELILSSVASRVRRVVEHELAIGEPSNQRDVLEARRVITDLALELAEKGEIELNPEQEDELVFR</sequence>
<evidence type="ECO:0000256" key="1">
    <source>
        <dbReference type="ARBA" id="ARBA00004117"/>
    </source>
</evidence>
<keyword evidence="14" id="KW-0282">Flagellum</keyword>
<evidence type="ECO:0000256" key="8">
    <source>
        <dbReference type="ARBA" id="ARBA00023136"/>
    </source>
</evidence>
<dbReference type="GO" id="GO:0005886">
    <property type="term" value="C:plasma membrane"/>
    <property type="evidence" value="ECO:0007669"/>
    <property type="project" value="UniProtKB-SubCell"/>
</dbReference>
<keyword evidence="14" id="KW-0966">Cell projection</keyword>
<keyword evidence="8" id="KW-0472">Membrane</keyword>
<dbReference type="OrthoDB" id="9780302at2"/>
<keyword evidence="6" id="KW-0145">Chemotaxis</keyword>
<evidence type="ECO:0000313" key="14">
    <source>
        <dbReference type="EMBL" id="TWA98809.1"/>
    </source>
</evidence>
<keyword evidence="7" id="KW-0283">Flagellar rotation</keyword>
<dbReference type="STRING" id="1803665.GCA_001641335_05278"/>
<evidence type="ECO:0000259" key="13">
    <source>
        <dbReference type="Pfam" id="PF14842"/>
    </source>
</evidence>
<comment type="similarity">
    <text evidence="3">Belongs to the FliG family.</text>
</comment>
<dbReference type="Proteomes" id="UP000319949">
    <property type="component" value="Unassembled WGS sequence"/>
</dbReference>
<evidence type="ECO:0000256" key="3">
    <source>
        <dbReference type="ARBA" id="ARBA00010299"/>
    </source>
</evidence>
<dbReference type="Pfam" id="PF14841">
    <property type="entry name" value="FliG_M"/>
    <property type="match status" value="1"/>
</dbReference>
<name>A0A560DNX0_9BRAD</name>
<feature type="domain" description="Flagellar motor switch protein FliG C-terminal" evidence="11">
    <location>
        <begin position="230"/>
        <end position="336"/>
    </location>
</feature>
<dbReference type="PANTHER" id="PTHR30534">
    <property type="entry name" value="FLAGELLAR MOTOR SWITCH PROTEIN FLIG"/>
    <property type="match status" value="1"/>
</dbReference>
<dbReference type="InterPro" id="IPR000090">
    <property type="entry name" value="Flg_Motor_Flig"/>
</dbReference>
<reference evidence="14 15" key="1">
    <citation type="submission" date="2019-06" db="EMBL/GenBank/DDBJ databases">
        <title>Genomic Encyclopedia of Type Strains, Phase IV (KMG-V): Genome sequencing to study the core and pangenomes of soil and plant-associated prokaryotes.</title>
        <authorList>
            <person name="Whitman W."/>
        </authorList>
    </citation>
    <scope>NUCLEOTIDE SEQUENCE [LARGE SCALE GENOMIC DNA]</scope>
    <source>
        <strain evidence="14 15">BR 510</strain>
    </source>
</reference>
<comment type="subcellular location">
    <subcellularLocation>
        <location evidence="1">Bacterial flagellum basal body</location>
    </subcellularLocation>
    <subcellularLocation>
        <location evidence="2">Cell membrane</location>
        <topology evidence="2">Peripheral membrane protein</topology>
        <orientation evidence="2">Cytoplasmic side</orientation>
    </subcellularLocation>
</comment>
<evidence type="ECO:0000256" key="4">
    <source>
        <dbReference type="ARBA" id="ARBA00021870"/>
    </source>
</evidence>
<evidence type="ECO:0000259" key="12">
    <source>
        <dbReference type="Pfam" id="PF14841"/>
    </source>
</evidence>
<evidence type="ECO:0000256" key="9">
    <source>
        <dbReference type="ARBA" id="ARBA00023143"/>
    </source>
</evidence>
<keyword evidence="5" id="KW-1003">Cell membrane</keyword>
<dbReference type="EMBL" id="VITK01000005">
    <property type="protein sequence ID" value="TWA98809.1"/>
    <property type="molecule type" value="Genomic_DNA"/>
</dbReference>
<dbReference type="RefSeq" id="WP_063690051.1">
    <property type="nucleotide sequence ID" value="NZ_LVEM01000003.1"/>
</dbReference>
<evidence type="ECO:0000256" key="10">
    <source>
        <dbReference type="ARBA" id="ARBA00025598"/>
    </source>
</evidence>
<keyword evidence="15" id="KW-1185">Reference proteome</keyword>
<evidence type="ECO:0000313" key="15">
    <source>
        <dbReference type="Proteomes" id="UP000319949"/>
    </source>
</evidence>
<dbReference type="Pfam" id="PF01706">
    <property type="entry name" value="FliG_C"/>
    <property type="match status" value="1"/>
</dbReference>
<evidence type="ECO:0000259" key="11">
    <source>
        <dbReference type="Pfam" id="PF01706"/>
    </source>
</evidence>
<dbReference type="Pfam" id="PF14842">
    <property type="entry name" value="FliG_N"/>
    <property type="match status" value="1"/>
</dbReference>
<comment type="function">
    <text evidence="10">FliG is one of three proteins (FliG, FliN, FliM) that forms the rotor-mounted switch complex (C ring), located at the base of the basal body. This complex interacts with the CheY and CheZ chemotaxis proteins, in addition to contacting components of the motor that determine the direction of flagellar rotation.</text>
</comment>
<dbReference type="AlphaFoldDB" id="A0A560DNX0"/>
<comment type="caution">
    <text evidence="14">The sequence shown here is derived from an EMBL/GenBank/DDBJ whole genome shotgun (WGS) entry which is preliminary data.</text>
</comment>
<gene>
    <name evidence="14" type="ORF">FBZ96_105487</name>
</gene>
<organism evidence="14 15">
    <name type="scientific">Bradyrhizobium stylosanthis</name>
    <dbReference type="NCBI Taxonomy" id="1803665"/>
    <lineage>
        <taxon>Bacteria</taxon>
        <taxon>Pseudomonadati</taxon>
        <taxon>Pseudomonadota</taxon>
        <taxon>Alphaproteobacteria</taxon>
        <taxon>Hyphomicrobiales</taxon>
        <taxon>Nitrobacteraceae</taxon>
        <taxon>Bradyrhizobium</taxon>
    </lineage>
</organism>
<evidence type="ECO:0000256" key="2">
    <source>
        <dbReference type="ARBA" id="ARBA00004413"/>
    </source>
</evidence>
<dbReference type="SUPFAM" id="SSF48029">
    <property type="entry name" value="FliG"/>
    <property type="match status" value="2"/>
</dbReference>
<dbReference type="InterPro" id="IPR032779">
    <property type="entry name" value="FliG_M"/>
</dbReference>
<evidence type="ECO:0000256" key="5">
    <source>
        <dbReference type="ARBA" id="ARBA00022475"/>
    </source>
</evidence>
<dbReference type="GO" id="GO:0071973">
    <property type="term" value="P:bacterial-type flagellum-dependent cell motility"/>
    <property type="evidence" value="ECO:0007669"/>
    <property type="project" value="InterPro"/>
</dbReference>
<accession>A0A560DNX0</accession>
<feature type="domain" description="Flagellar motor switch protein FliG middle" evidence="12">
    <location>
        <begin position="129"/>
        <end position="199"/>
    </location>
</feature>
<feature type="domain" description="Flagellar motor switch protein FliG N-terminal" evidence="13">
    <location>
        <begin position="19"/>
        <end position="120"/>
    </location>
</feature>
<dbReference type="GO" id="GO:0009425">
    <property type="term" value="C:bacterial-type flagellum basal body"/>
    <property type="evidence" value="ECO:0007669"/>
    <property type="project" value="UniProtKB-SubCell"/>
</dbReference>
<evidence type="ECO:0000256" key="7">
    <source>
        <dbReference type="ARBA" id="ARBA00022779"/>
    </source>
</evidence>